<evidence type="ECO:0000313" key="1">
    <source>
        <dbReference type="EMBL" id="MDE1656408.1"/>
    </source>
</evidence>
<protein>
    <recommendedName>
        <fullName evidence="3">PE domain-containing protein</fullName>
    </recommendedName>
</protein>
<name>A0ABT5V649_9ACTO</name>
<proteinExistence type="predicted"/>
<gene>
    <name evidence="1" type="ORF">PWJ81_04915</name>
</gene>
<accession>A0ABT5V649</accession>
<evidence type="ECO:0008006" key="3">
    <source>
        <dbReference type="Google" id="ProtNLM"/>
    </source>
</evidence>
<evidence type="ECO:0000313" key="2">
    <source>
        <dbReference type="Proteomes" id="UP001219297"/>
    </source>
</evidence>
<dbReference type="GeneID" id="83608245"/>
<dbReference type="RefSeq" id="WP_126134993.1">
    <property type="nucleotide sequence ID" value="NZ_CAMXYX010000004.1"/>
</dbReference>
<keyword evidence="2" id="KW-1185">Reference proteome</keyword>
<reference evidence="1 2" key="1">
    <citation type="submission" date="2023-02" db="EMBL/GenBank/DDBJ databases">
        <title>Defining the Infant Male Urobiome and Moving Towards Mechanisms in Urobiome Research.</title>
        <authorList>
            <person name="Reasoner S."/>
            <person name="Flores V."/>
            <person name="Van Horn G."/>
            <person name="Morales G."/>
            <person name="Peard L."/>
            <person name="Abelson B."/>
            <person name="Manuel C."/>
            <person name="Lee J."/>
            <person name="Baker B."/>
            <person name="Williams T."/>
            <person name="Schmitz J."/>
            <person name="Clayton D."/>
            <person name="Hadjifrangiskou M."/>
        </authorList>
    </citation>
    <scope>NUCLEOTIDE SEQUENCE [LARGE SCALE GENOMIC DNA]</scope>
    <source>
        <strain evidence="1 2">AS1053</strain>
    </source>
</reference>
<organism evidence="1 2">
    <name type="scientific">Actinotignum sanguinis</name>
    <dbReference type="NCBI Taxonomy" id="1445614"/>
    <lineage>
        <taxon>Bacteria</taxon>
        <taxon>Bacillati</taxon>
        <taxon>Actinomycetota</taxon>
        <taxon>Actinomycetes</taxon>
        <taxon>Actinomycetales</taxon>
        <taxon>Actinomycetaceae</taxon>
        <taxon>Actinotignum</taxon>
    </lineage>
</organism>
<sequence>MDGVLITESVTAELRAALADVSAALAPVQVDNVPGAVSAALGGTPPPATVSAGCTAVNRSTCSIAARADELADSLALAWRIYQEADGEAAADFTGVKGVENVAATDIAGVKQ</sequence>
<comment type="caution">
    <text evidence="1">The sequence shown here is derived from an EMBL/GenBank/DDBJ whole genome shotgun (WGS) entry which is preliminary data.</text>
</comment>
<dbReference type="EMBL" id="JARBHI010000009">
    <property type="protein sequence ID" value="MDE1656408.1"/>
    <property type="molecule type" value="Genomic_DNA"/>
</dbReference>
<dbReference type="Proteomes" id="UP001219297">
    <property type="component" value="Unassembled WGS sequence"/>
</dbReference>